<evidence type="ECO:0000256" key="1">
    <source>
        <dbReference type="ARBA" id="ARBA00001946"/>
    </source>
</evidence>
<gene>
    <name evidence="8" type="primary">vapC</name>
    <name evidence="10" type="ORF">MPEBLZ_01254</name>
</gene>
<keyword evidence="3 8" id="KW-0540">Nuclease</keyword>
<keyword evidence="5 8" id="KW-0378">Hydrolase</keyword>
<comment type="function">
    <text evidence="8">Toxic component of a toxin-antitoxin (TA) system. An RNase.</text>
</comment>
<evidence type="ECO:0000256" key="6">
    <source>
        <dbReference type="ARBA" id="ARBA00022842"/>
    </source>
</evidence>
<proteinExistence type="inferred from homology"/>
<comment type="cofactor">
    <cofactor evidence="1 8">
        <name>Mg(2+)</name>
        <dbReference type="ChEBI" id="CHEBI:18420"/>
    </cofactor>
</comment>
<sequence>MKVFIDTSIFVDCLRTNSVTSSKDFLETLEGSNNGFTSSIVVAELSVGAYLSKKTDALEKTLKIISTTSVIDLDKEIAILGGKIYSNLIREGKEIELNDCLIAATAVSYGIKKVVTRNIDHFNKIKDLKAVTPEELDF</sequence>
<dbReference type="Proteomes" id="UP000050360">
    <property type="component" value="Unassembled WGS sequence"/>
</dbReference>
<comment type="similarity">
    <text evidence="7 8">Belongs to the PINc/VapC protein family.</text>
</comment>
<dbReference type="SMART" id="SM00670">
    <property type="entry name" value="PINc"/>
    <property type="match status" value="1"/>
</dbReference>
<dbReference type="CDD" id="cd09881">
    <property type="entry name" value="PIN_VapC4-5_FitB-like"/>
    <property type="match status" value="1"/>
</dbReference>
<dbReference type="SUPFAM" id="SSF88723">
    <property type="entry name" value="PIN domain-like"/>
    <property type="match status" value="1"/>
</dbReference>
<dbReference type="InterPro" id="IPR022907">
    <property type="entry name" value="VapC_family"/>
</dbReference>
<keyword evidence="6 8" id="KW-0460">Magnesium</keyword>
<keyword evidence="2 8" id="KW-1277">Toxin-antitoxin system</keyword>
<feature type="binding site" evidence="8">
    <location>
        <position position="6"/>
    </location>
    <ligand>
        <name>Mg(2+)</name>
        <dbReference type="ChEBI" id="CHEBI:18420"/>
    </ligand>
</feature>
<accession>A0A0P8CBI1</accession>
<dbReference type="GO" id="GO:0004540">
    <property type="term" value="F:RNA nuclease activity"/>
    <property type="evidence" value="ECO:0007669"/>
    <property type="project" value="InterPro"/>
</dbReference>
<dbReference type="GO" id="GO:0090729">
    <property type="term" value="F:toxin activity"/>
    <property type="evidence" value="ECO:0007669"/>
    <property type="project" value="UniProtKB-KW"/>
</dbReference>
<dbReference type="AlphaFoldDB" id="A0A0P8CBI1"/>
<evidence type="ECO:0000256" key="8">
    <source>
        <dbReference type="HAMAP-Rule" id="MF_00265"/>
    </source>
</evidence>
<dbReference type="Gene3D" id="3.40.50.1010">
    <property type="entry name" value="5'-nuclease"/>
    <property type="match status" value="1"/>
</dbReference>
<dbReference type="InterPro" id="IPR050556">
    <property type="entry name" value="Type_II_TA_system_RNase"/>
</dbReference>
<protein>
    <recommendedName>
        <fullName evidence="8">Ribonuclease VapC</fullName>
        <shortName evidence="8">RNase VapC</shortName>
        <ecNumber evidence="8">3.1.-.-</ecNumber>
    </recommendedName>
    <alternativeName>
        <fullName evidence="8">Putative toxin VapC</fullName>
    </alternativeName>
</protein>
<keyword evidence="8" id="KW-0800">Toxin</keyword>
<dbReference type="EMBL" id="LKCM01000104">
    <property type="protein sequence ID" value="KPQ44191.1"/>
    <property type="molecule type" value="Genomic_DNA"/>
</dbReference>
<dbReference type="PANTHER" id="PTHR33653:SF1">
    <property type="entry name" value="RIBONUCLEASE VAPC2"/>
    <property type="match status" value="1"/>
</dbReference>
<evidence type="ECO:0000256" key="2">
    <source>
        <dbReference type="ARBA" id="ARBA00022649"/>
    </source>
</evidence>
<organism evidence="10 11">
    <name type="scientific">Candidatus Methanoperedens nitratireducens</name>
    <dbReference type="NCBI Taxonomy" id="1392998"/>
    <lineage>
        <taxon>Archaea</taxon>
        <taxon>Methanobacteriati</taxon>
        <taxon>Methanobacteriota</taxon>
        <taxon>Stenosarchaea group</taxon>
        <taxon>Methanomicrobia</taxon>
        <taxon>Methanosarcinales</taxon>
        <taxon>ANME-2 cluster</taxon>
        <taxon>Candidatus Methanoperedentaceae</taxon>
        <taxon>Candidatus Methanoperedens</taxon>
    </lineage>
</organism>
<comment type="caution">
    <text evidence="10">The sequence shown here is derived from an EMBL/GenBank/DDBJ whole genome shotgun (WGS) entry which is preliminary data.</text>
</comment>
<feature type="binding site" evidence="8">
    <location>
        <position position="99"/>
    </location>
    <ligand>
        <name>Mg(2+)</name>
        <dbReference type="ChEBI" id="CHEBI:18420"/>
    </ligand>
</feature>
<dbReference type="InterPro" id="IPR029060">
    <property type="entry name" value="PIN-like_dom_sf"/>
</dbReference>
<dbReference type="GO" id="GO:0000287">
    <property type="term" value="F:magnesium ion binding"/>
    <property type="evidence" value="ECO:0007669"/>
    <property type="project" value="UniProtKB-UniRule"/>
</dbReference>
<keyword evidence="4 8" id="KW-0479">Metal-binding</keyword>
<dbReference type="PANTHER" id="PTHR33653">
    <property type="entry name" value="RIBONUCLEASE VAPC2"/>
    <property type="match status" value="1"/>
</dbReference>
<feature type="domain" description="PIN" evidence="9">
    <location>
        <begin position="1"/>
        <end position="123"/>
    </location>
</feature>
<dbReference type="Pfam" id="PF01850">
    <property type="entry name" value="PIN"/>
    <property type="match status" value="1"/>
</dbReference>
<dbReference type="HAMAP" id="MF_00265">
    <property type="entry name" value="VapC_Nob1"/>
    <property type="match status" value="1"/>
</dbReference>
<dbReference type="EC" id="3.1.-.-" evidence="8"/>
<name>A0A0P8CBI1_9EURY</name>
<evidence type="ECO:0000256" key="4">
    <source>
        <dbReference type="ARBA" id="ARBA00022723"/>
    </source>
</evidence>
<evidence type="ECO:0000256" key="5">
    <source>
        <dbReference type="ARBA" id="ARBA00022801"/>
    </source>
</evidence>
<evidence type="ECO:0000313" key="11">
    <source>
        <dbReference type="Proteomes" id="UP000050360"/>
    </source>
</evidence>
<dbReference type="InterPro" id="IPR002716">
    <property type="entry name" value="PIN_dom"/>
</dbReference>
<evidence type="ECO:0000256" key="7">
    <source>
        <dbReference type="ARBA" id="ARBA00038093"/>
    </source>
</evidence>
<dbReference type="GO" id="GO:0016787">
    <property type="term" value="F:hydrolase activity"/>
    <property type="evidence" value="ECO:0007669"/>
    <property type="project" value="UniProtKB-KW"/>
</dbReference>
<evidence type="ECO:0000256" key="3">
    <source>
        <dbReference type="ARBA" id="ARBA00022722"/>
    </source>
</evidence>
<evidence type="ECO:0000313" key="10">
    <source>
        <dbReference type="EMBL" id="KPQ44191.1"/>
    </source>
</evidence>
<reference evidence="10 11" key="1">
    <citation type="submission" date="2015-09" db="EMBL/GenBank/DDBJ databases">
        <title>A metagenomics-based metabolic model of nitrate-dependent anaerobic oxidation of methane by Methanoperedens-like archaea.</title>
        <authorList>
            <person name="Arshad A."/>
            <person name="Speth D.R."/>
            <person name="De Graaf R.M."/>
            <person name="Op Den Camp H.J."/>
            <person name="Jetten M.S."/>
            <person name="Welte C.U."/>
        </authorList>
    </citation>
    <scope>NUCLEOTIDE SEQUENCE [LARGE SCALE GENOMIC DNA]</scope>
</reference>
<evidence type="ECO:0000259" key="9">
    <source>
        <dbReference type="SMART" id="SM00670"/>
    </source>
</evidence>